<dbReference type="Pfam" id="PF04951">
    <property type="entry name" value="Peptidase_M55"/>
    <property type="match status" value="1"/>
</dbReference>
<feature type="binding site" evidence="2">
    <location>
        <position position="135"/>
    </location>
    <ligand>
        <name>Zn(2+)</name>
        <dbReference type="ChEBI" id="CHEBI:29105"/>
        <label>2</label>
    </ligand>
</feature>
<feature type="binding site" evidence="2">
    <location>
        <position position="60"/>
    </location>
    <ligand>
        <name>Zn(2+)</name>
        <dbReference type="ChEBI" id="CHEBI:29105"/>
        <label>2</label>
    </ligand>
</feature>
<reference evidence="3 4" key="1">
    <citation type="submission" date="2016-10" db="EMBL/GenBank/DDBJ databases">
        <authorList>
            <person name="de Groot N.N."/>
        </authorList>
    </citation>
    <scope>NUCLEOTIDE SEQUENCE [LARGE SCALE GENOMIC DNA]</scope>
    <source>
        <strain evidence="3 4">CGMCC 1.10228</strain>
    </source>
</reference>
<keyword evidence="2" id="KW-0862">Zinc</keyword>
<feature type="binding site" evidence="2">
    <location>
        <position position="10"/>
    </location>
    <ligand>
        <name>Zn(2+)</name>
        <dbReference type="ChEBI" id="CHEBI:29105"/>
        <label>1</label>
    </ligand>
</feature>
<dbReference type="SUPFAM" id="SSF63992">
    <property type="entry name" value="Dipeptide transport protein"/>
    <property type="match status" value="1"/>
</dbReference>
<evidence type="ECO:0000313" key="4">
    <source>
        <dbReference type="Proteomes" id="UP000198854"/>
    </source>
</evidence>
<dbReference type="Proteomes" id="UP000198854">
    <property type="component" value="Unassembled WGS sequence"/>
</dbReference>
<keyword evidence="2" id="KW-0479">Metal-binding</keyword>
<accession>A0A1G8DKL8</accession>
<dbReference type="Gene3D" id="3.40.50.10780">
    <property type="entry name" value="Dipeptide transport protein"/>
    <property type="match status" value="1"/>
</dbReference>
<gene>
    <name evidence="3" type="ORF">SAMN04488136_12044</name>
</gene>
<dbReference type="PIRSF" id="PIRSF015853">
    <property type="entry name" value="Pep_DppA"/>
    <property type="match status" value="1"/>
</dbReference>
<protein>
    <submittedName>
        <fullName evidence="3">D-amino peptidase</fullName>
    </submittedName>
</protein>
<evidence type="ECO:0000256" key="2">
    <source>
        <dbReference type="PIRSR" id="PIRSR015853-2"/>
    </source>
</evidence>
<dbReference type="InterPro" id="IPR007035">
    <property type="entry name" value="Peptidase_M55"/>
</dbReference>
<dbReference type="InterPro" id="IPR027476">
    <property type="entry name" value="DppA_N"/>
</dbReference>
<dbReference type="GO" id="GO:0046872">
    <property type="term" value="F:metal ion binding"/>
    <property type="evidence" value="ECO:0007669"/>
    <property type="project" value="UniProtKB-KW"/>
</dbReference>
<dbReference type="EMBL" id="FNDD01000020">
    <property type="protein sequence ID" value="SDH58243.1"/>
    <property type="molecule type" value="Genomic_DNA"/>
</dbReference>
<feature type="active site" description="Nucleophile" evidence="1">
    <location>
        <position position="116"/>
    </location>
</feature>
<dbReference type="InterPro" id="IPR036177">
    <property type="entry name" value="Peptidase_M55_sf"/>
</dbReference>
<name>A0A1G8DKL8_9VIBR</name>
<dbReference type="OrthoDB" id="9785420at2"/>
<keyword evidence="4" id="KW-1185">Reference proteome</keyword>
<dbReference type="Gene3D" id="3.30.1360.130">
    <property type="entry name" value="Dipeptide transport protein"/>
    <property type="match status" value="1"/>
</dbReference>
<feature type="binding site" evidence="2">
    <location>
        <position position="105"/>
    </location>
    <ligand>
        <name>Zn(2+)</name>
        <dbReference type="ChEBI" id="CHEBI:29105"/>
        <label>2</label>
    </ligand>
</feature>
<dbReference type="AlphaFoldDB" id="A0A1G8DKL8"/>
<dbReference type="CDD" id="cd08663">
    <property type="entry name" value="DAP_dppA_1"/>
    <property type="match status" value="1"/>
</dbReference>
<evidence type="ECO:0000256" key="1">
    <source>
        <dbReference type="PIRSR" id="PIRSR015853-1"/>
    </source>
</evidence>
<feature type="binding site" evidence="2">
    <location>
        <position position="8"/>
    </location>
    <ligand>
        <name>Zn(2+)</name>
        <dbReference type="ChEBI" id="CHEBI:29105"/>
        <label>2</label>
    </ligand>
</feature>
<sequence>MKIFISADIEGIAGVCAPEQCRAGNIEYEKARALMEQEVNAAIAGAFEAGATHVVVADSHGSMTNLRSAYLDPRAELIQSKPRPFSMVEGIDHQHFDGLFLIGYHSAAGEQGVLAHTINGAAFYRVTVNGLAMAEADLYSASALEHGTPLLLVSGDDKLQSWIEKRYPGVSYCCVKRAITTTSAQSLSPQSAQQQIHAAAFEAVNRLTTTANTLLKPPYHLQLEATKPVMADVFALIPGVEQLDARTVSYTASEMKTLISLLGAFSYLASTQS</sequence>
<dbReference type="STRING" id="861298.SAMN04488136_12044"/>
<dbReference type="RefSeq" id="WP_093276055.1">
    <property type="nucleotide sequence ID" value="NZ_FNDD01000020.1"/>
</dbReference>
<feature type="binding site" evidence="2">
    <location>
        <position position="8"/>
    </location>
    <ligand>
        <name>Zn(2+)</name>
        <dbReference type="ChEBI" id="CHEBI:29105"/>
        <label>1</label>
    </ligand>
</feature>
<organism evidence="3 4">
    <name type="scientific">Vibrio xiamenensis</name>
    <dbReference type="NCBI Taxonomy" id="861298"/>
    <lineage>
        <taxon>Bacteria</taxon>
        <taxon>Pseudomonadati</taxon>
        <taxon>Pseudomonadota</taxon>
        <taxon>Gammaproteobacteria</taxon>
        <taxon>Vibrionales</taxon>
        <taxon>Vibrionaceae</taxon>
        <taxon>Vibrio</taxon>
    </lineage>
</organism>
<evidence type="ECO:0000313" key="3">
    <source>
        <dbReference type="EMBL" id="SDH58243.1"/>
    </source>
</evidence>
<proteinExistence type="predicted"/>